<feature type="domain" description="SH3" evidence="6">
    <location>
        <begin position="506"/>
        <end position="564"/>
    </location>
</feature>
<sequence length="564" mass="63269">MTMQSNESDADNATTVSFWEPNQYIRTVKRVDNANKLCSELSIMIQERSDIERAYAANLQKFASRLETFLKSGIEYGTGSNLISGLAKEARDTADLHSNIATDLINPVQTGIKNWQKENFHKSSISSSIKEVKSFDAEFENAQKTWYKNYKQVNKCKKEYFHACKAVRSLQVQVQNAKNEPFGTPEQMAQRAKEPRTLCRRNETPETREKRLRRMEDKLKKATTEEEKTRKAYLDAISALNDVTPRYMDDMTQVFNKAQAFEKKRIEYFKQQVLAMQEVLDVSSKSNLPKIFAEMKDTISKVDADADLKKWSLLYGVDMPTNFPAFQEYSPELCALGKKGKSAVADTNSGVTLTSMKMISSPERPTNAGVTDTALTANCNGTDLTEVQSIYIDSPTAAETLAKSPEPLKSAIGKMEDSAEHLIVLAKIENHSQPIIRHLVDDVSTKRLRSPSSIGSEENPENETDEETPNDGYNSLNGGTTSTVVQQPTAITENVALYPDLIDDGRPGVPIRALYDYVGVESDELSFKQGDLFEKLEDEDEQGWCKGRKDGRVGLYPANYVQVL</sequence>
<dbReference type="PROSITE" id="PS51741">
    <property type="entry name" value="F_BAR"/>
    <property type="match status" value="1"/>
</dbReference>
<dbReference type="SMART" id="SM00326">
    <property type="entry name" value="SH3"/>
    <property type="match status" value="1"/>
</dbReference>
<dbReference type="PRINTS" id="PR00452">
    <property type="entry name" value="SH3DOMAIN"/>
</dbReference>
<evidence type="ECO:0000313" key="8">
    <source>
        <dbReference type="EMBL" id="VUZ39176.1"/>
    </source>
</evidence>
<dbReference type="GO" id="GO:0005768">
    <property type="term" value="C:endosome"/>
    <property type="evidence" value="ECO:0007669"/>
    <property type="project" value="TreeGrafter"/>
</dbReference>
<dbReference type="PANTHER" id="PTHR23065">
    <property type="entry name" value="PROLINE-SERINE-THREONINE PHOSPHATASE INTERACTING PROTEIN 1"/>
    <property type="match status" value="1"/>
</dbReference>
<dbReference type="SUPFAM" id="SSF50044">
    <property type="entry name" value="SH3-domain"/>
    <property type="match status" value="1"/>
</dbReference>
<dbReference type="SUPFAM" id="SSF103657">
    <property type="entry name" value="BAR/IMD domain-like"/>
    <property type="match status" value="1"/>
</dbReference>
<protein>
    <recommendedName>
        <fullName evidence="10">SH3 domain-containing protein</fullName>
    </recommendedName>
</protein>
<evidence type="ECO:0000256" key="3">
    <source>
        <dbReference type="PROSITE-ProRule" id="PRU00192"/>
    </source>
</evidence>
<evidence type="ECO:0008006" key="10">
    <source>
        <dbReference type="Google" id="ProtNLM"/>
    </source>
</evidence>
<name>A0A564XWC3_HYMDI</name>
<evidence type="ECO:0000256" key="5">
    <source>
        <dbReference type="SAM" id="MobiDB-lite"/>
    </source>
</evidence>
<dbReference type="FunFam" id="2.30.30.40:FF:000014">
    <property type="entry name" value="Kinase C and casein kinase substrate in neurons protein"/>
    <property type="match status" value="1"/>
</dbReference>
<dbReference type="InterPro" id="IPR027267">
    <property type="entry name" value="AH/BAR_dom_sf"/>
</dbReference>
<keyword evidence="9" id="KW-1185">Reference proteome</keyword>
<dbReference type="GO" id="GO:0030100">
    <property type="term" value="P:regulation of endocytosis"/>
    <property type="evidence" value="ECO:0007669"/>
    <property type="project" value="TreeGrafter"/>
</dbReference>
<feature type="domain" description="F-BAR" evidence="7">
    <location>
        <begin position="12"/>
        <end position="307"/>
    </location>
</feature>
<dbReference type="Pfam" id="PF00611">
    <property type="entry name" value="FCH"/>
    <property type="match status" value="1"/>
</dbReference>
<dbReference type="Gene3D" id="2.30.30.40">
    <property type="entry name" value="SH3 Domains"/>
    <property type="match status" value="1"/>
</dbReference>
<evidence type="ECO:0000256" key="2">
    <source>
        <dbReference type="ARBA" id="ARBA00023054"/>
    </source>
</evidence>
<feature type="region of interest" description="Disordered" evidence="5">
    <location>
        <begin position="446"/>
        <end position="482"/>
    </location>
</feature>
<evidence type="ECO:0000256" key="1">
    <source>
        <dbReference type="ARBA" id="ARBA00022443"/>
    </source>
</evidence>
<dbReference type="SMART" id="SM00055">
    <property type="entry name" value="FCH"/>
    <property type="match status" value="1"/>
</dbReference>
<dbReference type="InterPro" id="IPR001060">
    <property type="entry name" value="FCH_dom"/>
</dbReference>
<evidence type="ECO:0000259" key="6">
    <source>
        <dbReference type="PROSITE" id="PS50002"/>
    </source>
</evidence>
<gene>
    <name evidence="8" type="ORF">WMSIL1_LOCUS511</name>
</gene>
<keyword evidence="2 4" id="KW-0175">Coiled coil</keyword>
<dbReference type="Proteomes" id="UP000321570">
    <property type="component" value="Unassembled WGS sequence"/>
</dbReference>
<proteinExistence type="predicted"/>
<dbReference type="GO" id="GO:0097320">
    <property type="term" value="P:plasma membrane tubulation"/>
    <property type="evidence" value="ECO:0007669"/>
    <property type="project" value="TreeGrafter"/>
</dbReference>
<dbReference type="Gene3D" id="1.20.1270.60">
    <property type="entry name" value="Arfaptin homology (AH) domain/BAR domain"/>
    <property type="match status" value="1"/>
</dbReference>
<dbReference type="InterPro" id="IPR036028">
    <property type="entry name" value="SH3-like_dom_sf"/>
</dbReference>
<evidence type="ECO:0000313" key="9">
    <source>
        <dbReference type="Proteomes" id="UP000321570"/>
    </source>
</evidence>
<dbReference type="GO" id="GO:0007010">
    <property type="term" value="P:cytoskeleton organization"/>
    <property type="evidence" value="ECO:0007669"/>
    <property type="project" value="TreeGrafter"/>
</dbReference>
<dbReference type="EMBL" id="CABIJS010000011">
    <property type="protein sequence ID" value="VUZ39176.1"/>
    <property type="molecule type" value="Genomic_DNA"/>
</dbReference>
<dbReference type="CDD" id="cd11843">
    <property type="entry name" value="SH3_PACSIN"/>
    <property type="match status" value="1"/>
</dbReference>
<dbReference type="GO" id="GO:0005543">
    <property type="term" value="F:phospholipid binding"/>
    <property type="evidence" value="ECO:0007669"/>
    <property type="project" value="TreeGrafter"/>
</dbReference>
<dbReference type="InterPro" id="IPR031160">
    <property type="entry name" value="F_BAR_dom"/>
</dbReference>
<reference evidence="8 9" key="1">
    <citation type="submission" date="2019-07" db="EMBL/GenBank/DDBJ databases">
        <authorList>
            <person name="Jastrzebski P J."/>
            <person name="Paukszto L."/>
            <person name="Jastrzebski P J."/>
        </authorList>
    </citation>
    <scope>NUCLEOTIDE SEQUENCE [LARGE SCALE GENOMIC DNA]</scope>
    <source>
        <strain evidence="8 9">WMS-il1</strain>
    </source>
</reference>
<feature type="compositionally biased region" description="Polar residues" evidence="5">
    <location>
        <begin position="472"/>
        <end position="482"/>
    </location>
</feature>
<dbReference type="Pfam" id="PF14604">
    <property type="entry name" value="SH3_9"/>
    <property type="match status" value="1"/>
</dbReference>
<dbReference type="AlphaFoldDB" id="A0A564XWC3"/>
<dbReference type="FunFam" id="1.20.1270.60:FF:000205">
    <property type="entry name" value="Protein kinase C and casein kinase substrate in neurons protein 1"/>
    <property type="match status" value="1"/>
</dbReference>
<dbReference type="GO" id="GO:0005886">
    <property type="term" value="C:plasma membrane"/>
    <property type="evidence" value="ECO:0007669"/>
    <property type="project" value="TreeGrafter"/>
</dbReference>
<evidence type="ECO:0000256" key="4">
    <source>
        <dbReference type="PROSITE-ProRule" id="PRU01077"/>
    </source>
</evidence>
<dbReference type="InterPro" id="IPR001452">
    <property type="entry name" value="SH3_domain"/>
</dbReference>
<feature type="compositionally biased region" description="Acidic residues" evidence="5">
    <location>
        <begin position="458"/>
        <end position="469"/>
    </location>
</feature>
<dbReference type="PROSITE" id="PS50002">
    <property type="entry name" value="SH3"/>
    <property type="match status" value="1"/>
</dbReference>
<accession>A0A564XWC3</accession>
<organism evidence="8 9">
    <name type="scientific">Hymenolepis diminuta</name>
    <name type="common">Rat tapeworm</name>
    <dbReference type="NCBI Taxonomy" id="6216"/>
    <lineage>
        <taxon>Eukaryota</taxon>
        <taxon>Metazoa</taxon>
        <taxon>Spiralia</taxon>
        <taxon>Lophotrochozoa</taxon>
        <taxon>Platyhelminthes</taxon>
        <taxon>Cestoda</taxon>
        <taxon>Eucestoda</taxon>
        <taxon>Cyclophyllidea</taxon>
        <taxon>Hymenolepididae</taxon>
        <taxon>Hymenolepis</taxon>
    </lineage>
</organism>
<evidence type="ECO:0000259" key="7">
    <source>
        <dbReference type="PROSITE" id="PS51741"/>
    </source>
</evidence>
<keyword evidence="1 3" id="KW-0728">SH3 domain</keyword>
<dbReference type="PANTHER" id="PTHR23065:SF11">
    <property type="entry name" value="SYNDAPIN, ISOFORM C"/>
    <property type="match status" value="1"/>
</dbReference>